<proteinExistence type="predicted"/>
<reference evidence="4 5" key="1">
    <citation type="submission" date="2018-05" db="EMBL/GenBank/DDBJ databases">
        <title>Genomic Encyclopedia of Type Strains, Phase I: the one thousand microbial genomes (KMG-I) project.</title>
        <authorList>
            <person name="Kyrpides N."/>
        </authorList>
    </citation>
    <scope>NUCLEOTIDE SEQUENCE [LARGE SCALE GENOMIC DNA]</scope>
    <source>
        <strain evidence="4 5">DSM 15611</strain>
    </source>
</reference>
<name>A0A318HNX7_9BACT</name>
<dbReference type="PANTHER" id="PTHR35579:SF3">
    <property type="entry name" value="CRISPR SYSTEM CMS ENDORIBONUCLEASE CSM3"/>
    <property type="match status" value="1"/>
</dbReference>
<feature type="compositionally biased region" description="Basic and acidic residues" evidence="2">
    <location>
        <begin position="59"/>
        <end position="88"/>
    </location>
</feature>
<evidence type="ECO:0000256" key="1">
    <source>
        <dbReference type="ARBA" id="ARBA00023118"/>
    </source>
</evidence>
<dbReference type="STRING" id="1122991.GCA_000613445_00220"/>
<dbReference type="GO" id="GO:0051607">
    <property type="term" value="P:defense response to virus"/>
    <property type="evidence" value="ECO:0007669"/>
    <property type="project" value="UniProtKB-KW"/>
</dbReference>
<dbReference type="InterPro" id="IPR005537">
    <property type="entry name" value="RAMP_III_fam"/>
</dbReference>
<sequence>MSNNNIIKSPYNFVPLSEEVYTPSWANLISQDVPFKDGVSGKIRLRITAETPIFIRNGQKQDKEKDRNKNEQTTKQDADKKPQKFSQTRDGRFYIPATSIKGEVRNVLEIMSFGRMMVDERAKFANRKGATKIPFKNSVHDCLPKAHRDSQSLDLAECVFGHVKDKDMLKGRVQFGHAFSNNAEEEPPVKLTLSSPKASFYPIYIKQDNNNNKYNTYDDGQLSGWKRYVQRTDKCQSKTSTDNTDTTITPLKKGSIFTCEITYHNLLPVELGALLSALTFHNTPNCFHQLGQAKPYGYGKVKYDVDLISPEDKECSFFLEQFEKEMCEFKPNWLTSTEIQELIALVSNSVNPNENQFNYMDLKEFQNIKKNKTPFKPFSKIKKVTTSLQAIAQQEEQKEAARESELREQKRVEEINKFKKELEERDKELCNEDESCSASQPSHIELLNKHIQECTDIREKQDNEDLKDIINKYLSKWKEERSRLEKEIDAKRKVESDKNIFTDGFKAHLNKANSISTCFNQCDKWVRLAKKYENGRENLNEEELGTLVQKLKELYKEASSKDKKDCNPKGGKFIKKFRDVIGDHNKTIELFNTITNQ</sequence>
<dbReference type="AlphaFoldDB" id="A0A318HNX7"/>
<keyword evidence="1" id="KW-0051">Antiviral defense</keyword>
<dbReference type="PANTHER" id="PTHR35579">
    <property type="entry name" value="CRISPR SYSTEM CMS ENDORIBONUCLEASE CSM3"/>
    <property type="match status" value="1"/>
</dbReference>
<dbReference type="OrthoDB" id="5362408at2"/>
<feature type="region of interest" description="Disordered" evidence="2">
    <location>
        <begin position="54"/>
        <end position="88"/>
    </location>
</feature>
<evidence type="ECO:0000256" key="2">
    <source>
        <dbReference type="SAM" id="MobiDB-lite"/>
    </source>
</evidence>
<dbReference type="EMBL" id="QJJX01000061">
    <property type="protein sequence ID" value="PXX16639.1"/>
    <property type="molecule type" value="Genomic_DNA"/>
</dbReference>
<dbReference type="RefSeq" id="WP_025817669.1">
    <property type="nucleotide sequence ID" value="NZ_BAIZ01000077.1"/>
</dbReference>
<accession>A0A318HNX7</accession>
<dbReference type="InterPro" id="IPR052216">
    <property type="entry name" value="CRISPR_Csm3_endoribonuclease"/>
</dbReference>
<feature type="domain" description="CRISPR type III-associated protein" evidence="3">
    <location>
        <begin position="47"/>
        <end position="302"/>
    </location>
</feature>
<keyword evidence="5" id="KW-1185">Reference proteome</keyword>
<dbReference type="Proteomes" id="UP000248314">
    <property type="component" value="Unassembled WGS sequence"/>
</dbReference>
<organism evidence="4 5">
    <name type="scientific">Hoylesella shahii DSM 15611 = JCM 12083</name>
    <dbReference type="NCBI Taxonomy" id="1122991"/>
    <lineage>
        <taxon>Bacteria</taxon>
        <taxon>Pseudomonadati</taxon>
        <taxon>Bacteroidota</taxon>
        <taxon>Bacteroidia</taxon>
        <taxon>Bacteroidales</taxon>
        <taxon>Prevotellaceae</taxon>
        <taxon>Hoylesella</taxon>
    </lineage>
</organism>
<comment type="caution">
    <text evidence="4">The sequence shown here is derived from an EMBL/GenBank/DDBJ whole genome shotgun (WGS) entry which is preliminary data.</text>
</comment>
<dbReference type="Pfam" id="PF03787">
    <property type="entry name" value="RAMPs"/>
    <property type="match status" value="1"/>
</dbReference>
<protein>
    <submittedName>
        <fullName evidence="4">CRISPR-associated protein (TIGR03986 family)</fullName>
    </submittedName>
</protein>
<evidence type="ECO:0000313" key="5">
    <source>
        <dbReference type="Proteomes" id="UP000248314"/>
    </source>
</evidence>
<evidence type="ECO:0000313" key="4">
    <source>
        <dbReference type="EMBL" id="PXX16639.1"/>
    </source>
</evidence>
<evidence type="ECO:0000259" key="3">
    <source>
        <dbReference type="Pfam" id="PF03787"/>
    </source>
</evidence>
<gene>
    <name evidence="4" type="ORF">EJ73_02745</name>
</gene>